<name>A0A2A6CFZ6_PRIPA</name>
<evidence type="ECO:0000256" key="1">
    <source>
        <dbReference type="SAM" id="MobiDB-lite"/>
    </source>
</evidence>
<organism evidence="2 3">
    <name type="scientific">Pristionchus pacificus</name>
    <name type="common">Parasitic nematode worm</name>
    <dbReference type="NCBI Taxonomy" id="54126"/>
    <lineage>
        <taxon>Eukaryota</taxon>
        <taxon>Metazoa</taxon>
        <taxon>Ecdysozoa</taxon>
        <taxon>Nematoda</taxon>
        <taxon>Chromadorea</taxon>
        <taxon>Rhabditida</taxon>
        <taxon>Rhabditina</taxon>
        <taxon>Diplogasteromorpha</taxon>
        <taxon>Diplogasteroidea</taxon>
        <taxon>Neodiplogasteridae</taxon>
        <taxon>Pristionchus</taxon>
    </lineage>
</organism>
<dbReference type="Gene3D" id="3.40.50.410">
    <property type="entry name" value="von Willebrand factor, type A domain"/>
    <property type="match status" value="2"/>
</dbReference>
<feature type="region of interest" description="Disordered" evidence="1">
    <location>
        <begin position="1"/>
        <end position="27"/>
    </location>
</feature>
<dbReference type="GO" id="GO:0005524">
    <property type="term" value="F:ATP binding"/>
    <property type="evidence" value="ECO:0007669"/>
    <property type="project" value="InterPro"/>
</dbReference>
<accession>A0A8R1UTE1</accession>
<dbReference type="Proteomes" id="UP000005239">
    <property type="component" value="Unassembled WGS sequence"/>
</dbReference>
<dbReference type="GO" id="GO:0004674">
    <property type="term" value="F:protein serine/threonine kinase activity"/>
    <property type="evidence" value="ECO:0007669"/>
    <property type="project" value="InterPro"/>
</dbReference>
<dbReference type="FunFam" id="3.30.200.20:FF:001303">
    <property type="entry name" value="Uncharacterized protein"/>
    <property type="match status" value="1"/>
</dbReference>
<dbReference type="InterPro" id="IPR036465">
    <property type="entry name" value="vWFA_dom_sf"/>
</dbReference>
<dbReference type="PANTHER" id="PTHR47763">
    <property type="entry name" value="ALPHA-PROTEIN KINASE VWKA"/>
    <property type="match status" value="1"/>
</dbReference>
<dbReference type="CDD" id="cd16970">
    <property type="entry name" value="Alpha_kinase_VwkA_like"/>
    <property type="match status" value="2"/>
</dbReference>
<feature type="region of interest" description="Disordered" evidence="1">
    <location>
        <begin position="607"/>
        <end position="630"/>
    </location>
</feature>
<gene>
    <name evidence="2" type="primary">WBGene00276674</name>
</gene>
<reference evidence="3" key="1">
    <citation type="journal article" date="2008" name="Nat. Genet.">
        <title>The Pristionchus pacificus genome provides a unique perspective on nematode lifestyle and parasitism.</title>
        <authorList>
            <person name="Dieterich C."/>
            <person name="Clifton S.W."/>
            <person name="Schuster L.N."/>
            <person name="Chinwalla A."/>
            <person name="Delehaunty K."/>
            <person name="Dinkelacker I."/>
            <person name="Fulton L."/>
            <person name="Fulton R."/>
            <person name="Godfrey J."/>
            <person name="Minx P."/>
            <person name="Mitreva M."/>
            <person name="Roeseler W."/>
            <person name="Tian H."/>
            <person name="Witte H."/>
            <person name="Yang S.P."/>
            <person name="Wilson R.K."/>
            <person name="Sommer R.J."/>
        </authorList>
    </citation>
    <scope>NUCLEOTIDE SEQUENCE [LARGE SCALE GENOMIC DNA]</scope>
    <source>
        <strain evidence="3">PS312</strain>
    </source>
</reference>
<dbReference type="EnsemblMetazoa" id="PPA38305.1">
    <property type="protein sequence ID" value="PPA38305.1"/>
    <property type="gene ID" value="WBGene00276674"/>
</dbReference>
<protein>
    <submittedName>
        <fullName evidence="2">Efk-1</fullName>
    </submittedName>
</protein>
<dbReference type="PROSITE" id="PS51158">
    <property type="entry name" value="ALPHA_KINASE"/>
    <property type="match status" value="2"/>
</dbReference>
<dbReference type="Pfam" id="PF02816">
    <property type="entry name" value="Alpha_kinase"/>
    <property type="match status" value="2"/>
</dbReference>
<evidence type="ECO:0000313" key="3">
    <source>
        <dbReference type="Proteomes" id="UP000005239"/>
    </source>
</evidence>
<dbReference type="FunFam" id="3.20.200.10:FF:000009">
    <property type="entry name" value="Uncharacterized protein"/>
    <property type="match status" value="2"/>
</dbReference>
<keyword evidence="3" id="KW-1185">Reference proteome</keyword>
<proteinExistence type="predicted"/>
<dbReference type="InterPro" id="IPR002035">
    <property type="entry name" value="VWF_A"/>
</dbReference>
<feature type="compositionally biased region" description="Basic and acidic residues" evidence="1">
    <location>
        <begin position="617"/>
        <end position="630"/>
    </location>
</feature>
<accession>A0A2A6CFZ6</accession>
<evidence type="ECO:0000313" key="2">
    <source>
        <dbReference type="EnsemblMetazoa" id="PPA38305.1"/>
    </source>
</evidence>
<dbReference type="AlphaFoldDB" id="A0A2A6CFZ6"/>
<dbReference type="SMART" id="SM00811">
    <property type="entry name" value="Alpha_kinase"/>
    <property type="match status" value="2"/>
</dbReference>
<reference evidence="2" key="2">
    <citation type="submission" date="2022-06" db="UniProtKB">
        <authorList>
            <consortium name="EnsemblMetazoa"/>
        </authorList>
    </citation>
    <scope>IDENTIFICATION</scope>
    <source>
        <strain evidence="2">PS312</strain>
    </source>
</reference>
<dbReference type="PROSITE" id="PS50234">
    <property type="entry name" value="VWFA"/>
    <property type="match status" value="1"/>
</dbReference>
<dbReference type="PANTHER" id="PTHR47763:SF4">
    <property type="entry name" value="ALPHA-PROTEIN KINASE VWKA"/>
    <property type="match status" value="1"/>
</dbReference>
<dbReference type="Gene3D" id="3.30.200.20">
    <property type="entry name" value="Phosphorylase Kinase, domain 1"/>
    <property type="match status" value="2"/>
</dbReference>
<dbReference type="InterPro" id="IPR004166">
    <property type="entry name" value="a-kinase_dom"/>
</dbReference>
<dbReference type="InterPro" id="IPR052969">
    <property type="entry name" value="Thr-specific_kinase-like"/>
</dbReference>
<dbReference type="SUPFAM" id="SSF53300">
    <property type="entry name" value="vWA-like"/>
    <property type="match status" value="2"/>
</dbReference>
<dbReference type="InterPro" id="IPR011009">
    <property type="entry name" value="Kinase-like_dom_sf"/>
</dbReference>
<dbReference type="CDD" id="cd00198">
    <property type="entry name" value="vWFA"/>
    <property type="match status" value="1"/>
</dbReference>
<dbReference type="FunFam" id="3.40.50.410:FF:000134">
    <property type="entry name" value="Efk-1"/>
    <property type="match status" value="2"/>
</dbReference>
<dbReference type="SUPFAM" id="SSF56112">
    <property type="entry name" value="Protein kinase-like (PK-like)"/>
    <property type="match status" value="2"/>
</dbReference>
<sequence>MDSEPSYEKASATFAASEENEENRKKELSVETRRFIREQAKRIKAILQDEGLDYGDDPEDEETLTSITKVAIQQRKRRIEEVFEFIRRAQHVQLCFLVDATGSMQAHIDEVRKSIGHIVKIITDDVPCDSSSTIVEQSMEVAFVAYRDHDHPSSGNKQFEVLPFTKNIERFTAFTKDLRGIWGRDHTEDVFGGLDTALNLDWSNKFGTKVLFHICDYPCHGREFHSGVGDNYPDGDPKGRTCEGLFSKLQEIGIQYFFGKIYSYTDIMIKKFSVANGEPILEFDVKDVVNIKDSVITAVRLSVSASVAASRAIGGITRAVRDFTLDTTEPDWTSLPEFKGKFVSYEFPRSMKDIKNDVKLEWSKPKHAKVKIAKDPFAKGADRIAYYGKDLSSKYLKDGTELKIDEDIVLKENLHIGKGVNSADRYQLSNQMQTVASFLAQLYMKDLKEAGIDKSIKFLKCKTLILMNEDTSKRFMSRESRFVATKFVRFTNNAGYRILEQTAVDKGVSMEYVQLVTAFSHWTYKASNGFLMVVDLEGIIDESGGKTSVVLTDPAIHCKDITRYGRMNHGPRGMKKFFENHDCNQFCKDLGIECFSRTELASSLAKGSWGLGPSARDSQRMSFERESTTRERGIFSVAQDATSKPKRESALDARSFREFGKQLKIISEDAGVAYRETTDRDELAKRYEDAKRLRAPRIQEVLRVIRQARNVQLCFLVDATGSMKEHIDAVRTSINEIVKKLTDNGRHVSFKDKPQVSQSIDIAFVAYRDHDHKEKGEKQFEVLPFTKDLGRFTAFTRDLQGIWGTDHPEDVFGGLDTALDLDWSDKFGTKVMFHICDYPCHGTEFHSGITDHYPNGDPKGRTCKQLFSRLRAKGIQYHFGKITNHTDIMFSKFEEAYGEPITEFNVKNVKDIAQSVITAVKNSVSASLAVSHRTKGVARRERSFTLEKKEPEWGSHKEIEGKFVSYNFPRSIQDIEDGIALERDKPEETRVKVARHPFARGAERIAFYGTIISNNENVVLKEYLHTGMEAPERFEMSVQMHTIAVFLAQRYVMELKDAGINQTIKFLTSKILSLSNEGSSQRYMTCERKFPADGKFVRFTSNTGYHILEETANSIGVKMEFVHLATAFSHWTYKATNRFLMVVDLEGVIASIDGKMGVLLTDPAIHCADITRYGRMNHGPDGMKNFFVYHECNQFCKALGIEGFRC</sequence>
<dbReference type="Gene3D" id="3.20.200.10">
    <property type="entry name" value="MHCK/EF2 kinase"/>
    <property type="match status" value="2"/>
</dbReference>